<evidence type="ECO:0000256" key="4">
    <source>
        <dbReference type="ARBA" id="ARBA00023172"/>
    </source>
</evidence>
<feature type="domain" description="DNA replication/recombination mediator RecO N-terminal" evidence="8">
    <location>
        <begin position="64"/>
        <end position="131"/>
    </location>
</feature>
<comment type="function">
    <text evidence="7">Involved in DNA repair and RecF pathway recombination.</text>
</comment>
<name>A0ABS1BR54_9NEIS</name>
<keyword evidence="3 7" id="KW-0227">DNA damage</keyword>
<dbReference type="InterPro" id="IPR042242">
    <property type="entry name" value="RecO_C"/>
</dbReference>
<dbReference type="InterPro" id="IPR022572">
    <property type="entry name" value="DNA_rep/recomb_RecO_N"/>
</dbReference>
<dbReference type="EMBL" id="JAEHNZ010000001">
    <property type="protein sequence ID" value="MBK0395733.1"/>
    <property type="molecule type" value="Genomic_DNA"/>
</dbReference>
<dbReference type="InterPro" id="IPR037278">
    <property type="entry name" value="ARFGAP/RecO"/>
</dbReference>
<evidence type="ECO:0000256" key="6">
    <source>
        <dbReference type="ARBA" id="ARBA00033409"/>
    </source>
</evidence>
<keyword evidence="5 7" id="KW-0234">DNA repair</keyword>
<keyword evidence="10" id="KW-1185">Reference proteome</keyword>
<evidence type="ECO:0000256" key="7">
    <source>
        <dbReference type="HAMAP-Rule" id="MF_00201"/>
    </source>
</evidence>
<comment type="similarity">
    <text evidence="1 7">Belongs to the RecO family.</text>
</comment>
<evidence type="ECO:0000313" key="10">
    <source>
        <dbReference type="Proteomes" id="UP000614058"/>
    </source>
</evidence>
<dbReference type="Pfam" id="PF02565">
    <property type="entry name" value="RecO_C"/>
    <property type="match status" value="1"/>
</dbReference>
<dbReference type="PANTHER" id="PTHR33991:SF1">
    <property type="entry name" value="DNA REPAIR PROTEIN RECO"/>
    <property type="match status" value="1"/>
</dbReference>
<dbReference type="SUPFAM" id="SSF57863">
    <property type="entry name" value="ArfGap/RecO-like zinc finger"/>
    <property type="match status" value="1"/>
</dbReference>
<dbReference type="Proteomes" id="UP000614058">
    <property type="component" value="Unassembled WGS sequence"/>
</dbReference>
<dbReference type="HAMAP" id="MF_00201">
    <property type="entry name" value="RecO"/>
    <property type="match status" value="1"/>
</dbReference>
<evidence type="ECO:0000259" key="8">
    <source>
        <dbReference type="Pfam" id="PF11967"/>
    </source>
</evidence>
<evidence type="ECO:0000256" key="2">
    <source>
        <dbReference type="ARBA" id="ARBA00021310"/>
    </source>
</evidence>
<dbReference type="InterPro" id="IPR003717">
    <property type="entry name" value="RecO"/>
</dbReference>
<sequence>MAGADRQPEKLLGVFRLPVSLPLAMPLYAPAYIVFRFQAASTIIRAFVATGLGMSGRVNHQPIFLLTALPWRENSLRVEAFSRDFGRVSLLARSARTRGSELRGVLLPFVPISASWFGKEELKTVHRAEWRGGWAQPVGQRLMSALYVNELVLKLTAREDGQPELFTALHDVLRAICTAPHFASALRCFEWRLLTLLGFAPDWARDADGRRVAAEGWYAVQPETAVQAVGDGDADGWGDAVLVRGDVLLALGAGDERAAVDWASARAATRLLLDFKLPDELHSRKVLQQLNGLKRGLKAA</sequence>
<dbReference type="SUPFAM" id="SSF50249">
    <property type="entry name" value="Nucleic acid-binding proteins"/>
    <property type="match status" value="1"/>
</dbReference>
<gene>
    <name evidence="7" type="primary">recO</name>
    <name evidence="9" type="ORF">JDW22_03815</name>
</gene>
<dbReference type="Gene3D" id="2.40.50.140">
    <property type="entry name" value="Nucleic acid-binding proteins"/>
    <property type="match status" value="1"/>
</dbReference>
<evidence type="ECO:0000256" key="3">
    <source>
        <dbReference type="ARBA" id="ARBA00022763"/>
    </source>
</evidence>
<dbReference type="Gene3D" id="1.20.1440.120">
    <property type="entry name" value="Recombination protein O, C-terminal domain"/>
    <property type="match status" value="1"/>
</dbReference>
<evidence type="ECO:0000256" key="5">
    <source>
        <dbReference type="ARBA" id="ARBA00023204"/>
    </source>
</evidence>
<evidence type="ECO:0000313" key="9">
    <source>
        <dbReference type="EMBL" id="MBK0395733.1"/>
    </source>
</evidence>
<organism evidence="9 10">
    <name type="scientific">Kingella bonacorsii</name>
    <dbReference type="NCBI Taxonomy" id="2796361"/>
    <lineage>
        <taxon>Bacteria</taxon>
        <taxon>Pseudomonadati</taxon>
        <taxon>Pseudomonadota</taxon>
        <taxon>Betaproteobacteria</taxon>
        <taxon>Neisseriales</taxon>
        <taxon>Neisseriaceae</taxon>
        <taxon>Kingella</taxon>
    </lineage>
</organism>
<reference evidence="9 10" key="1">
    <citation type="journal article" date="2021" name="Pathogens">
        <title>Isolation and Characterization of Kingella bonacorsii sp. nov., A Novel Kingella Species Detected in a Stable Periodontitis Subject.</title>
        <authorList>
            <person name="Antezack A."/>
            <person name="Boxberger M."/>
            <person name="Rolland C."/>
            <person name="Monnet-Corti V."/>
            <person name="La Scola B."/>
        </authorList>
    </citation>
    <scope>NUCLEOTIDE SEQUENCE [LARGE SCALE GENOMIC DNA]</scope>
    <source>
        <strain evidence="9 10">Marseille-Q4569</strain>
    </source>
</reference>
<comment type="caution">
    <text evidence="9">The sequence shown here is derived from an EMBL/GenBank/DDBJ whole genome shotgun (WGS) entry which is preliminary data.</text>
</comment>
<evidence type="ECO:0000256" key="1">
    <source>
        <dbReference type="ARBA" id="ARBA00007452"/>
    </source>
</evidence>
<keyword evidence="4 7" id="KW-0233">DNA recombination</keyword>
<accession>A0ABS1BR54</accession>
<protein>
    <recommendedName>
        <fullName evidence="2 7">DNA repair protein RecO</fullName>
    </recommendedName>
    <alternativeName>
        <fullName evidence="6 7">Recombination protein O</fullName>
    </alternativeName>
</protein>
<dbReference type="PANTHER" id="PTHR33991">
    <property type="entry name" value="DNA REPAIR PROTEIN RECO"/>
    <property type="match status" value="1"/>
</dbReference>
<dbReference type="Pfam" id="PF11967">
    <property type="entry name" value="RecO_N"/>
    <property type="match status" value="1"/>
</dbReference>
<proteinExistence type="inferred from homology"/>
<dbReference type="InterPro" id="IPR012340">
    <property type="entry name" value="NA-bd_OB-fold"/>
</dbReference>